<dbReference type="RefSeq" id="WP_253653746.1">
    <property type="nucleotide sequence ID" value="NZ_BAAAOE010000001.1"/>
</dbReference>
<evidence type="ECO:0000313" key="2">
    <source>
        <dbReference type="EMBL" id="MCP2160174.1"/>
    </source>
</evidence>
<name>A0ABT1GYV4_9NOCA</name>
<gene>
    <name evidence="2" type="ORF">LX12_001353</name>
</gene>
<organism evidence="2 3">
    <name type="scientific">Williamsia serinedens</name>
    <dbReference type="NCBI Taxonomy" id="391736"/>
    <lineage>
        <taxon>Bacteria</taxon>
        <taxon>Bacillati</taxon>
        <taxon>Actinomycetota</taxon>
        <taxon>Actinomycetes</taxon>
        <taxon>Mycobacteriales</taxon>
        <taxon>Nocardiaceae</taxon>
        <taxon>Williamsia</taxon>
    </lineage>
</organism>
<dbReference type="SUPFAM" id="SSF53597">
    <property type="entry name" value="Dihydrofolate reductase-like"/>
    <property type="match status" value="1"/>
</dbReference>
<evidence type="ECO:0000259" key="1">
    <source>
        <dbReference type="Pfam" id="PF01872"/>
    </source>
</evidence>
<feature type="domain" description="Bacterial bifunctional deaminase-reductase C-terminal" evidence="1">
    <location>
        <begin position="5"/>
        <end position="168"/>
    </location>
</feature>
<accession>A0ABT1GYV4</accession>
<evidence type="ECO:0000313" key="3">
    <source>
        <dbReference type="Proteomes" id="UP001205740"/>
    </source>
</evidence>
<dbReference type="Gene3D" id="3.40.430.10">
    <property type="entry name" value="Dihydrofolate Reductase, subunit A"/>
    <property type="match status" value="1"/>
</dbReference>
<keyword evidence="3" id="KW-1185">Reference proteome</keyword>
<reference evidence="2 3" key="1">
    <citation type="submission" date="2022-06" db="EMBL/GenBank/DDBJ databases">
        <title>Genomic Encyclopedia of Archaeal and Bacterial Type Strains, Phase II (KMG-II): from individual species to whole genera.</title>
        <authorList>
            <person name="Goeker M."/>
        </authorList>
    </citation>
    <scope>NUCLEOTIDE SEQUENCE [LARGE SCALE GENOMIC DNA]</scope>
    <source>
        <strain evidence="2 3">DSM 45037</strain>
    </source>
</reference>
<proteinExistence type="predicted"/>
<sequence length="185" mass="20488">MGILTYGMHISLDGYIEDESGSIGFGVPDEEMHKASNVQARDTAAFLFGRRLYDVMEDFWTSPERDGADPVEAEFAEIYRATPRIVFSDSLESVPNGCRLVRSADARDEIMRLKAETTGTLSIGGPRLAASVADLVDQVDPYLLPTVLGGGTPFYPAGHRWDLSLAESRVFRASGWTYLRYTVQR</sequence>
<protein>
    <submittedName>
        <fullName evidence="2">Dihydrofolate reductase</fullName>
    </submittedName>
</protein>
<dbReference type="Proteomes" id="UP001205740">
    <property type="component" value="Unassembled WGS sequence"/>
</dbReference>
<comment type="caution">
    <text evidence="2">The sequence shown here is derived from an EMBL/GenBank/DDBJ whole genome shotgun (WGS) entry which is preliminary data.</text>
</comment>
<dbReference type="InterPro" id="IPR002734">
    <property type="entry name" value="RibDG_C"/>
</dbReference>
<dbReference type="Pfam" id="PF01872">
    <property type="entry name" value="RibD_C"/>
    <property type="match status" value="1"/>
</dbReference>
<dbReference type="EMBL" id="JAMTCG010000002">
    <property type="protein sequence ID" value="MCP2160174.1"/>
    <property type="molecule type" value="Genomic_DNA"/>
</dbReference>
<dbReference type="InterPro" id="IPR024072">
    <property type="entry name" value="DHFR-like_dom_sf"/>
</dbReference>